<dbReference type="GO" id="GO:0005737">
    <property type="term" value="C:cytoplasm"/>
    <property type="evidence" value="ECO:0007669"/>
    <property type="project" value="UniProtKB-ARBA"/>
</dbReference>
<dbReference type="NCBIfam" id="TIGR00002">
    <property type="entry name" value="S16"/>
    <property type="match status" value="1"/>
</dbReference>
<name>A0A517YQZ4_9BACT</name>
<keyword evidence="1 3" id="KW-0689">Ribosomal protein</keyword>
<dbReference type="PROSITE" id="PS00732">
    <property type="entry name" value="RIBOSOMAL_S16"/>
    <property type="match status" value="1"/>
</dbReference>
<dbReference type="HAMAP" id="MF_00385">
    <property type="entry name" value="Ribosomal_bS16"/>
    <property type="match status" value="1"/>
</dbReference>
<keyword evidence="5" id="KW-1185">Reference proteome</keyword>
<evidence type="ECO:0000256" key="3">
    <source>
        <dbReference type="HAMAP-Rule" id="MF_00385"/>
    </source>
</evidence>
<evidence type="ECO:0000313" key="4">
    <source>
        <dbReference type="EMBL" id="QDU32623.1"/>
    </source>
</evidence>
<dbReference type="KEGG" id="pcor:KS4_06570"/>
<protein>
    <recommendedName>
        <fullName evidence="3">Small ribosomal subunit protein bS16</fullName>
    </recommendedName>
</protein>
<dbReference type="PANTHER" id="PTHR12919">
    <property type="entry name" value="30S RIBOSOMAL PROTEIN S16"/>
    <property type="match status" value="1"/>
</dbReference>
<proteinExistence type="inferred from homology"/>
<dbReference type="InterPro" id="IPR023803">
    <property type="entry name" value="Ribosomal_bS16_dom_sf"/>
</dbReference>
<dbReference type="InterPro" id="IPR020592">
    <property type="entry name" value="Ribosomal_bS16_CS"/>
</dbReference>
<accession>A0A517YQZ4</accession>
<sequence length="88" mass="9974">MVRLRLTRMGRTHSPYYRICAMDSRSARDSRAIEYLGQYDPCNKDEEKQINVNVERAQYWISVGAQPSETVASILKKAGVDPTPGKKA</sequence>
<dbReference type="Pfam" id="PF00886">
    <property type="entry name" value="Ribosomal_S16"/>
    <property type="match status" value="1"/>
</dbReference>
<evidence type="ECO:0000313" key="5">
    <source>
        <dbReference type="Proteomes" id="UP000317369"/>
    </source>
</evidence>
<reference evidence="4 5" key="1">
    <citation type="submission" date="2019-02" db="EMBL/GenBank/DDBJ databases">
        <title>Deep-cultivation of Planctomycetes and their phenomic and genomic characterization uncovers novel biology.</title>
        <authorList>
            <person name="Wiegand S."/>
            <person name="Jogler M."/>
            <person name="Boedeker C."/>
            <person name="Pinto D."/>
            <person name="Vollmers J."/>
            <person name="Rivas-Marin E."/>
            <person name="Kohn T."/>
            <person name="Peeters S.H."/>
            <person name="Heuer A."/>
            <person name="Rast P."/>
            <person name="Oberbeckmann S."/>
            <person name="Bunk B."/>
            <person name="Jeske O."/>
            <person name="Meyerdierks A."/>
            <person name="Storesund J.E."/>
            <person name="Kallscheuer N."/>
            <person name="Luecker S."/>
            <person name="Lage O.M."/>
            <person name="Pohl T."/>
            <person name="Merkel B.J."/>
            <person name="Hornburger P."/>
            <person name="Mueller R.-W."/>
            <person name="Bruemmer F."/>
            <person name="Labrenz M."/>
            <person name="Spormann A.M."/>
            <person name="Op den Camp H."/>
            <person name="Overmann J."/>
            <person name="Amann R."/>
            <person name="Jetten M.S.M."/>
            <person name="Mascher T."/>
            <person name="Medema M.H."/>
            <person name="Devos D.P."/>
            <person name="Kaster A.-K."/>
            <person name="Ovreas L."/>
            <person name="Rohde M."/>
            <person name="Galperin M.Y."/>
            <person name="Jogler C."/>
        </authorList>
    </citation>
    <scope>NUCLEOTIDE SEQUENCE [LARGE SCALE GENOMIC DNA]</scope>
    <source>
        <strain evidence="4 5">KS4</strain>
    </source>
</reference>
<dbReference type="Proteomes" id="UP000317369">
    <property type="component" value="Chromosome"/>
</dbReference>
<evidence type="ECO:0000256" key="1">
    <source>
        <dbReference type="ARBA" id="ARBA00022980"/>
    </source>
</evidence>
<comment type="similarity">
    <text evidence="3">Belongs to the bacterial ribosomal protein bS16 family.</text>
</comment>
<dbReference type="SUPFAM" id="SSF54565">
    <property type="entry name" value="Ribosomal protein S16"/>
    <property type="match status" value="1"/>
</dbReference>
<dbReference type="InterPro" id="IPR000307">
    <property type="entry name" value="Ribosomal_bS16"/>
</dbReference>
<organism evidence="4 5">
    <name type="scientific">Poriferisphaera corsica</name>
    <dbReference type="NCBI Taxonomy" id="2528020"/>
    <lineage>
        <taxon>Bacteria</taxon>
        <taxon>Pseudomonadati</taxon>
        <taxon>Planctomycetota</taxon>
        <taxon>Phycisphaerae</taxon>
        <taxon>Phycisphaerales</taxon>
        <taxon>Phycisphaeraceae</taxon>
        <taxon>Poriferisphaera</taxon>
    </lineage>
</organism>
<dbReference type="AlphaFoldDB" id="A0A517YQZ4"/>
<gene>
    <name evidence="3 4" type="primary">rpsP</name>
    <name evidence="4" type="ORF">KS4_06570</name>
</gene>
<keyword evidence="2 3" id="KW-0687">Ribonucleoprotein</keyword>
<evidence type="ECO:0000256" key="2">
    <source>
        <dbReference type="ARBA" id="ARBA00023274"/>
    </source>
</evidence>
<dbReference type="Gene3D" id="3.30.1320.10">
    <property type="match status" value="1"/>
</dbReference>
<dbReference type="GO" id="GO:0015935">
    <property type="term" value="C:small ribosomal subunit"/>
    <property type="evidence" value="ECO:0007669"/>
    <property type="project" value="TreeGrafter"/>
</dbReference>
<dbReference type="EMBL" id="CP036425">
    <property type="protein sequence ID" value="QDU32623.1"/>
    <property type="molecule type" value="Genomic_DNA"/>
</dbReference>
<dbReference type="PANTHER" id="PTHR12919:SF20">
    <property type="entry name" value="SMALL RIBOSOMAL SUBUNIT PROTEIN BS16M"/>
    <property type="match status" value="1"/>
</dbReference>
<dbReference type="OrthoDB" id="9807878at2"/>
<dbReference type="GO" id="GO:0003735">
    <property type="term" value="F:structural constituent of ribosome"/>
    <property type="evidence" value="ECO:0007669"/>
    <property type="project" value="InterPro"/>
</dbReference>
<dbReference type="GO" id="GO:0006412">
    <property type="term" value="P:translation"/>
    <property type="evidence" value="ECO:0007669"/>
    <property type="project" value="UniProtKB-UniRule"/>
</dbReference>